<dbReference type="AlphaFoldDB" id="A0AAW1MW72"/>
<dbReference type="EMBL" id="JBDFQZ010000002">
    <property type="protein sequence ID" value="KAK9750698.1"/>
    <property type="molecule type" value="Genomic_DNA"/>
</dbReference>
<reference evidence="2" key="1">
    <citation type="submission" date="2024-03" db="EMBL/GenBank/DDBJ databases">
        <title>WGS assembly of Saponaria officinalis var. Norfolk2.</title>
        <authorList>
            <person name="Jenkins J."/>
            <person name="Shu S."/>
            <person name="Grimwood J."/>
            <person name="Barry K."/>
            <person name="Goodstein D."/>
            <person name="Schmutz J."/>
            <person name="Leebens-Mack J."/>
            <person name="Osbourn A."/>
        </authorList>
    </citation>
    <scope>NUCLEOTIDE SEQUENCE [LARGE SCALE GENOMIC DNA]</scope>
    <source>
        <strain evidence="2">JIC</strain>
    </source>
</reference>
<evidence type="ECO:0000313" key="3">
    <source>
        <dbReference type="Proteomes" id="UP001443914"/>
    </source>
</evidence>
<dbReference type="PROSITE" id="PS50181">
    <property type="entry name" value="FBOX"/>
    <property type="match status" value="1"/>
</dbReference>
<dbReference type="CDD" id="cd22157">
    <property type="entry name" value="F-box_AtFBW1-like"/>
    <property type="match status" value="1"/>
</dbReference>
<name>A0AAW1MW72_SAPOF</name>
<evidence type="ECO:0000313" key="2">
    <source>
        <dbReference type="EMBL" id="KAK9750698.1"/>
    </source>
</evidence>
<organism evidence="2 3">
    <name type="scientific">Saponaria officinalis</name>
    <name type="common">Common soapwort</name>
    <name type="synonym">Lychnis saponaria</name>
    <dbReference type="NCBI Taxonomy" id="3572"/>
    <lineage>
        <taxon>Eukaryota</taxon>
        <taxon>Viridiplantae</taxon>
        <taxon>Streptophyta</taxon>
        <taxon>Embryophyta</taxon>
        <taxon>Tracheophyta</taxon>
        <taxon>Spermatophyta</taxon>
        <taxon>Magnoliopsida</taxon>
        <taxon>eudicotyledons</taxon>
        <taxon>Gunneridae</taxon>
        <taxon>Pentapetalae</taxon>
        <taxon>Caryophyllales</taxon>
        <taxon>Caryophyllaceae</taxon>
        <taxon>Caryophylleae</taxon>
        <taxon>Saponaria</taxon>
    </lineage>
</organism>
<dbReference type="PANTHER" id="PTHR31672:SF13">
    <property type="entry name" value="F-BOX PROTEIN CPR30-LIKE"/>
    <property type="match status" value="1"/>
</dbReference>
<feature type="domain" description="F-box" evidence="1">
    <location>
        <begin position="7"/>
        <end position="53"/>
    </location>
</feature>
<gene>
    <name evidence="2" type="ORF">RND81_02G214700</name>
</gene>
<dbReference type="InterPro" id="IPR050796">
    <property type="entry name" value="SCF_F-box_component"/>
</dbReference>
<protein>
    <recommendedName>
        <fullName evidence="1">F-box domain-containing protein</fullName>
    </recommendedName>
</protein>
<evidence type="ECO:0000259" key="1">
    <source>
        <dbReference type="PROSITE" id="PS50181"/>
    </source>
</evidence>
<keyword evidence="3" id="KW-1185">Reference proteome</keyword>
<comment type="caution">
    <text evidence="2">The sequence shown here is derived from an EMBL/GenBank/DDBJ whole genome shotgun (WGS) entry which is preliminary data.</text>
</comment>
<dbReference type="PANTHER" id="PTHR31672">
    <property type="entry name" value="BNACNNG10540D PROTEIN"/>
    <property type="match status" value="1"/>
</dbReference>
<proteinExistence type="predicted"/>
<dbReference type="InterPro" id="IPR036047">
    <property type="entry name" value="F-box-like_dom_sf"/>
</dbReference>
<dbReference type="Gene3D" id="1.20.1280.50">
    <property type="match status" value="1"/>
</dbReference>
<accession>A0AAW1MW72</accession>
<dbReference type="Pfam" id="PF00646">
    <property type="entry name" value="F-box"/>
    <property type="match status" value="1"/>
</dbReference>
<sequence>MVSKENKTSRVELPNELIENILSRLPSKYLLRFRCVCKSWNFLIAHDSTFRNLHLRNSNFNDDDNNNDPLWFRYESRPDHFWFRYESRPDHFYRPYGGKFWMCPKSFPNSNKNKPYQIPIELNPPSINFIRSQIFGLCDGVIACLHWRRYNEDDCFISLWNPSIRKHHWVDLLNNYRLSSGTVTKYRILWTGFGLAVKTNDYKIVLVCQEPSTRVNCVFVYSLKTNQTTKVDTNLKPDSLTPIYRGAAYVNGACHWMMKASTVIYSFNLDTNCFRYINIPSKSSKSCLNGRLRVSISTWNHMLSFSEKTESGLENVLNIWVTKDDDTSSECWTLLKSVIIIENRWWGRFGRCESWGIIYTSRLSSSSPSQSFILDYKADEIGRCQLLTCPVNFAPLKDSLILL</sequence>
<dbReference type="SMART" id="SM00256">
    <property type="entry name" value="FBOX"/>
    <property type="match status" value="1"/>
</dbReference>
<dbReference type="InterPro" id="IPR001810">
    <property type="entry name" value="F-box_dom"/>
</dbReference>
<dbReference type="Proteomes" id="UP001443914">
    <property type="component" value="Unassembled WGS sequence"/>
</dbReference>
<dbReference type="SUPFAM" id="SSF81383">
    <property type="entry name" value="F-box domain"/>
    <property type="match status" value="1"/>
</dbReference>